<evidence type="ECO:0000256" key="6">
    <source>
        <dbReference type="ARBA" id="ARBA00023004"/>
    </source>
</evidence>
<gene>
    <name evidence="10" type="ORF">J2T10_002137</name>
</gene>
<dbReference type="RefSeq" id="WP_306878161.1">
    <property type="nucleotide sequence ID" value="NZ_JAUSSW010000005.1"/>
</dbReference>
<dbReference type="PROSITE" id="PS51085">
    <property type="entry name" value="2FE2S_FER_2"/>
    <property type="match status" value="1"/>
</dbReference>
<reference evidence="10 11" key="1">
    <citation type="submission" date="2023-07" db="EMBL/GenBank/DDBJ databases">
        <title>Sorghum-associated microbial communities from plants grown in Nebraska, USA.</title>
        <authorList>
            <person name="Schachtman D."/>
        </authorList>
    </citation>
    <scope>NUCLEOTIDE SEQUENCE [LARGE SCALE GENOMIC DNA]</scope>
    <source>
        <strain evidence="10 11">CC523</strain>
    </source>
</reference>
<dbReference type="InterPro" id="IPR006058">
    <property type="entry name" value="2Fe2S_fd_BS"/>
</dbReference>
<dbReference type="Proteomes" id="UP001244563">
    <property type="component" value="Unassembled WGS sequence"/>
</dbReference>
<evidence type="ECO:0000313" key="11">
    <source>
        <dbReference type="Proteomes" id="UP001244563"/>
    </source>
</evidence>
<dbReference type="InterPro" id="IPR012675">
    <property type="entry name" value="Beta-grasp_dom_sf"/>
</dbReference>
<dbReference type="Pfam" id="PF00111">
    <property type="entry name" value="Fer2"/>
    <property type="match status" value="1"/>
</dbReference>
<dbReference type="Gene3D" id="3.40.50.80">
    <property type="entry name" value="Nucleotide-binding domain of ferredoxin-NADP reductase (FNR) module"/>
    <property type="match status" value="1"/>
</dbReference>
<sequence length="320" mass="33891">MSTSPARRTLRVHQKKWEADGVTSLTLTDPSGAPLPSWVPGAHLSLRLPNGLTREYSLCSDPSSSTSWTVAVLRTPDSRGGSKFVHENLPVGSLLDVEGPRTNFSLEEAGSYVLVAGGVGITPIIAMARQLESDGADWSLLYTGRSRATMAFLDEIAGMPQDRVTVHADDEANGTFADIAGAVGSLDANALVYVCGPEPLMKAVEAALEDPSRLRLERFKAPVPASTTAEESTGFDVVCKSAGQRITVGPDISVLDALNQAGVDVPSSCTEGICGTCEVGVVEGDVDHRDFLLSPAEQAESRSMFVCVSRCRSQELVLDL</sequence>
<dbReference type="SUPFAM" id="SSF52343">
    <property type="entry name" value="Ferredoxin reductase-like, C-terminal NADP-linked domain"/>
    <property type="match status" value="1"/>
</dbReference>
<keyword evidence="4" id="KW-0479">Metal-binding</keyword>
<name>A0ABT9TLE9_PAENI</name>
<dbReference type="Gene3D" id="3.10.20.30">
    <property type="match status" value="1"/>
</dbReference>
<accession>A0ABT9TLE9</accession>
<keyword evidence="2" id="KW-0285">Flavoprotein</keyword>
<evidence type="ECO:0000259" key="9">
    <source>
        <dbReference type="PROSITE" id="PS51384"/>
    </source>
</evidence>
<evidence type="ECO:0000256" key="3">
    <source>
        <dbReference type="ARBA" id="ARBA00022714"/>
    </source>
</evidence>
<comment type="caution">
    <text evidence="10">The sequence shown here is derived from an EMBL/GenBank/DDBJ whole genome shotgun (WGS) entry which is preliminary data.</text>
</comment>
<dbReference type="EMBL" id="JAUSSW010000005">
    <property type="protein sequence ID" value="MDQ0102484.1"/>
    <property type="molecule type" value="Genomic_DNA"/>
</dbReference>
<dbReference type="InterPro" id="IPR039261">
    <property type="entry name" value="FNR_nucleotide-bd"/>
</dbReference>
<dbReference type="Gene3D" id="2.40.30.10">
    <property type="entry name" value="Translation factors"/>
    <property type="match status" value="1"/>
</dbReference>
<evidence type="ECO:0000256" key="2">
    <source>
        <dbReference type="ARBA" id="ARBA00022630"/>
    </source>
</evidence>
<dbReference type="CDD" id="cd06185">
    <property type="entry name" value="PDR_like"/>
    <property type="match status" value="1"/>
</dbReference>
<dbReference type="InterPro" id="IPR036010">
    <property type="entry name" value="2Fe-2S_ferredoxin-like_sf"/>
</dbReference>
<dbReference type="CDD" id="cd00207">
    <property type="entry name" value="fer2"/>
    <property type="match status" value="1"/>
</dbReference>
<evidence type="ECO:0000256" key="4">
    <source>
        <dbReference type="ARBA" id="ARBA00022723"/>
    </source>
</evidence>
<dbReference type="PANTHER" id="PTHR47354:SF1">
    <property type="entry name" value="CARNITINE MONOOXYGENASE REDUCTASE SUBUNIT"/>
    <property type="match status" value="1"/>
</dbReference>
<dbReference type="InterPro" id="IPR017927">
    <property type="entry name" value="FAD-bd_FR_type"/>
</dbReference>
<evidence type="ECO:0000313" key="10">
    <source>
        <dbReference type="EMBL" id="MDQ0102484.1"/>
    </source>
</evidence>
<keyword evidence="5" id="KW-0560">Oxidoreductase</keyword>
<dbReference type="PROSITE" id="PS51384">
    <property type="entry name" value="FAD_FR"/>
    <property type="match status" value="1"/>
</dbReference>
<evidence type="ECO:0000256" key="5">
    <source>
        <dbReference type="ARBA" id="ARBA00023002"/>
    </source>
</evidence>
<dbReference type="PANTHER" id="PTHR47354">
    <property type="entry name" value="NADH OXIDOREDUCTASE HCR"/>
    <property type="match status" value="1"/>
</dbReference>
<feature type="domain" description="FAD-binding FR-type" evidence="9">
    <location>
        <begin position="5"/>
        <end position="107"/>
    </location>
</feature>
<keyword evidence="11" id="KW-1185">Reference proteome</keyword>
<dbReference type="InterPro" id="IPR001433">
    <property type="entry name" value="OxRdtase_FAD/NAD-bd"/>
</dbReference>
<dbReference type="PROSITE" id="PS00197">
    <property type="entry name" value="2FE2S_FER_1"/>
    <property type="match status" value="1"/>
</dbReference>
<dbReference type="PRINTS" id="PR00409">
    <property type="entry name" value="PHDIOXRDTASE"/>
</dbReference>
<dbReference type="SUPFAM" id="SSF63380">
    <property type="entry name" value="Riboflavin synthase domain-like"/>
    <property type="match status" value="1"/>
</dbReference>
<protein>
    <submittedName>
        <fullName evidence="10">Ferredoxin-NADP reductase</fullName>
    </submittedName>
</protein>
<dbReference type="SUPFAM" id="SSF54292">
    <property type="entry name" value="2Fe-2S ferredoxin-like"/>
    <property type="match status" value="1"/>
</dbReference>
<evidence type="ECO:0000256" key="7">
    <source>
        <dbReference type="ARBA" id="ARBA00023014"/>
    </source>
</evidence>
<dbReference type="InterPro" id="IPR001041">
    <property type="entry name" value="2Fe-2S_ferredoxin-type"/>
</dbReference>
<keyword evidence="6" id="KW-0408">Iron</keyword>
<keyword evidence="7" id="KW-0411">Iron-sulfur</keyword>
<keyword evidence="3" id="KW-0001">2Fe-2S</keyword>
<feature type="domain" description="2Fe-2S ferredoxin-type" evidence="8">
    <location>
        <begin position="233"/>
        <end position="320"/>
    </location>
</feature>
<dbReference type="InterPro" id="IPR017938">
    <property type="entry name" value="Riboflavin_synthase-like_b-brl"/>
</dbReference>
<evidence type="ECO:0000259" key="8">
    <source>
        <dbReference type="PROSITE" id="PS51085"/>
    </source>
</evidence>
<comment type="cofactor">
    <cofactor evidence="1">
        <name>FAD</name>
        <dbReference type="ChEBI" id="CHEBI:57692"/>
    </cofactor>
</comment>
<dbReference type="InterPro" id="IPR050415">
    <property type="entry name" value="MRET"/>
</dbReference>
<dbReference type="Pfam" id="PF00175">
    <property type="entry name" value="NAD_binding_1"/>
    <property type="match status" value="1"/>
</dbReference>
<proteinExistence type="predicted"/>
<evidence type="ECO:0000256" key="1">
    <source>
        <dbReference type="ARBA" id="ARBA00001974"/>
    </source>
</evidence>
<organism evidence="10 11">
    <name type="scientific">Paenarthrobacter nicotinovorans</name>
    <name type="common">Arthrobacter nicotinovorans</name>
    <dbReference type="NCBI Taxonomy" id="29320"/>
    <lineage>
        <taxon>Bacteria</taxon>
        <taxon>Bacillati</taxon>
        <taxon>Actinomycetota</taxon>
        <taxon>Actinomycetes</taxon>
        <taxon>Micrococcales</taxon>
        <taxon>Micrococcaceae</taxon>
        <taxon>Paenarthrobacter</taxon>
    </lineage>
</organism>